<evidence type="ECO:0000256" key="1">
    <source>
        <dbReference type="SAM" id="MobiDB-lite"/>
    </source>
</evidence>
<gene>
    <name evidence="2" type="ORF">FGADI_12491</name>
</gene>
<dbReference type="EMBL" id="JABFAI010000410">
    <property type="protein sequence ID" value="KAF4944716.1"/>
    <property type="molecule type" value="Genomic_DNA"/>
</dbReference>
<accession>A0A8H4WNY4</accession>
<feature type="compositionally biased region" description="Basic and acidic residues" evidence="1">
    <location>
        <begin position="28"/>
        <end position="55"/>
    </location>
</feature>
<dbReference type="OrthoDB" id="5099850at2759"/>
<feature type="region of interest" description="Disordered" evidence="1">
    <location>
        <begin position="1"/>
        <end position="105"/>
    </location>
</feature>
<feature type="compositionally biased region" description="Low complexity" evidence="1">
    <location>
        <begin position="79"/>
        <end position="88"/>
    </location>
</feature>
<dbReference type="AlphaFoldDB" id="A0A8H4WNY4"/>
<proteinExistence type="predicted"/>
<reference evidence="2" key="2">
    <citation type="submission" date="2020-05" db="EMBL/GenBank/DDBJ databases">
        <authorList>
            <person name="Kim H.-S."/>
            <person name="Proctor R.H."/>
            <person name="Brown D.W."/>
        </authorList>
    </citation>
    <scope>NUCLEOTIDE SEQUENCE</scope>
    <source>
        <strain evidence="2">NRRL 45417</strain>
    </source>
</reference>
<protein>
    <submittedName>
        <fullName evidence="2">Uncharacterized protein</fullName>
    </submittedName>
</protein>
<keyword evidence="3" id="KW-1185">Reference proteome</keyword>
<evidence type="ECO:0000313" key="2">
    <source>
        <dbReference type="EMBL" id="KAF4944716.1"/>
    </source>
</evidence>
<organism evidence="2 3">
    <name type="scientific">Fusarium gaditjirri</name>
    <dbReference type="NCBI Taxonomy" id="282569"/>
    <lineage>
        <taxon>Eukaryota</taxon>
        <taxon>Fungi</taxon>
        <taxon>Dikarya</taxon>
        <taxon>Ascomycota</taxon>
        <taxon>Pezizomycotina</taxon>
        <taxon>Sordariomycetes</taxon>
        <taxon>Hypocreomycetidae</taxon>
        <taxon>Hypocreales</taxon>
        <taxon>Nectriaceae</taxon>
        <taxon>Fusarium</taxon>
        <taxon>Fusarium nisikadoi species complex</taxon>
    </lineage>
</organism>
<evidence type="ECO:0000313" key="3">
    <source>
        <dbReference type="Proteomes" id="UP000604273"/>
    </source>
</evidence>
<feature type="compositionally biased region" description="Polar residues" evidence="1">
    <location>
        <begin position="1"/>
        <end position="13"/>
    </location>
</feature>
<dbReference type="Proteomes" id="UP000604273">
    <property type="component" value="Unassembled WGS sequence"/>
</dbReference>
<reference evidence="2" key="1">
    <citation type="journal article" date="2020" name="BMC Genomics">
        <title>Correction to: Identification and distribution of gene clusters required for synthesis of sphingolipid metabolism inhibitors in diverse species of the filamentous fungus Fusarium.</title>
        <authorList>
            <person name="Kim H.S."/>
            <person name="Lohmar J.M."/>
            <person name="Busman M."/>
            <person name="Brown D.W."/>
            <person name="Naumann T.A."/>
            <person name="Divon H.H."/>
            <person name="Lysoe E."/>
            <person name="Uhlig S."/>
            <person name="Proctor R.H."/>
        </authorList>
    </citation>
    <scope>NUCLEOTIDE SEQUENCE</scope>
    <source>
        <strain evidence="2">NRRL 45417</strain>
    </source>
</reference>
<name>A0A8H4WNY4_9HYPO</name>
<sequence length="416" mass="46117">MPPSRTQDNNGQSRRSRRPGPLSQPPERNSRDESTQRQTEELSLEERIAQLERGHSSTPRGGRSGHGGQGSHSGKRGRSGPSSYRSSGAVSWNHPQPEAVPTYKHSPTAKMTQVCAEDGVVATKITPTGLGGGFGPNWYTQTPTGAWCHSSTGRGIDNVATKLMDEDPKATAIIATFTKVYDQSFEAISSRRTQILEMDNNFCGKDGKPVGLFGRDIHTPDQTKPVGLFDRDIQAPSVKKPVLEGECPLCGSRKHVLADCLERARKGFVHGCGICNSGKHYVDKCEQFLSMSLTEQVKILVSQRGNRPPLKTSKPWYMYLHEFCTSEEFVPGVVVGFPWSEKFCEDKGYNGLKKMQSAYDADPKNYVFETDPATSSWEMVHETYWRPAGKPWPKVLGSRIKVEDANERVIKTEPEV</sequence>
<feature type="compositionally biased region" description="Gly residues" evidence="1">
    <location>
        <begin position="62"/>
        <end position="71"/>
    </location>
</feature>
<comment type="caution">
    <text evidence="2">The sequence shown here is derived from an EMBL/GenBank/DDBJ whole genome shotgun (WGS) entry which is preliminary data.</text>
</comment>